<sequence>MQAKLSVLGRFSLVLACSAKAYTVFYGCFKLCYGIPIVFLASIPRPRFETFVWVAAASQVETWALVFHFSITVDTGEFFARQTHCYFGSRKRQEVSQLFHAMAVSLLCSATNAVLMIGH</sequence>
<dbReference type="AlphaFoldDB" id="A0A8X7VRV5"/>
<evidence type="ECO:0000313" key="1">
    <source>
        <dbReference type="EMBL" id="KAG2316369.1"/>
    </source>
</evidence>
<name>A0A8X7VRV5_BRACI</name>
<dbReference type="EMBL" id="JAAMPC010000004">
    <property type="protein sequence ID" value="KAG2316369.1"/>
    <property type="molecule type" value="Genomic_DNA"/>
</dbReference>
<gene>
    <name evidence="1" type="ORF">Bca52824_019491</name>
</gene>
<protein>
    <submittedName>
        <fullName evidence="1">Uncharacterized protein</fullName>
    </submittedName>
</protein>
<comment type="caution">
    <text evidence="1">The sequence shown here is derived from an EMBL/GenBank/DDBJ whole genome shotgun (WGS) entry which is preliminary data.</text>
</comment>
<proteinExistence type="predicted"/>
<reference evidence="1 2" key="1">
    <citation type="submission" date="2020-02" db="EMBL/GenBank/DDBJ databases">
        <authorList>
            <person name="Ma Q."/>
            <person name="Huang Y."/>
            <person name="Song X."/>
            <person name="Pei D."/>
        </authorList>
    </citation>
    <scope>NUCLEOTIDE SEQUENCE [LARGE SCALE GENOMIC DNA]</scope>
    <source>
        <strain evidence="1">Sxm20200214</strain>
        <tissue evidence="1">Leaf</tissue>
    </source>
</reference>
<dbReference type="Proteomes" id="UP000886595">
    <property type="component" value="Unassembled WGS sequence"/>
</dbReference>
<keyword evidence="2" id="KW-1185">Reference proteome</keyword>
<organism evidence="1 2">
    <name type="scientific">Brassica carinata</name>
    <name type="common">Ethiopian mustard</name>
    <name type="synonym">Abyssinian cabbage</name>
    <dbReference type="NCBI Taxonomy" id="52824"/>
    <lineage>
        <taxon>Eukaryota</taxon>
        <taxon>Viridiplantae</taxon>
        <taxon>Streptophyta</taxon>
        <taxon>Embryophyta</taxon>
        <taxon>Tracheophyta</taxon>
        <taxon>Spermatophyta</taxon>
        <taxon>Magnoliopsida</taxon>
        <taxon>eudicotyledons</taxon>
        <taxon>Gunneridae</taxon>
        <taxon>Pentapetalae</taxon>
        <taxon>rosids</taxon>
        <taxon>malvids</taxon>
        <taxon>Brassicales</taxon>
        <taxon>Brassicaceae</taxon>
        <taxon>Brassiceae</taxon>
        <taxon>Brassica</taxon>
    </lineage>
</organism>
<accession>A0A8X7VRV5</accession>
<evidence type="ECO:0000313" key="2">
    <source>
        <dbReference type="Proteomes" id="UP000886595"/>
    </source>
</evidence>